<dbReference type="InterPro" id="IPR051202">
    <property type="entry name" value="Peptidase_C40"/>
</dbReference>
<dbReference type="SMART" id="SM00257">
    <property type="entry name" value="LysM"/>
    <property type="match status" value="1"/>
</dbReference>
<feature type="domain" description="NlpC/P60" evidence="9">
    <location>
        <begin position="344"/>
        <end position="474"/>
    </location>
</feature>
<dbReference type="Pfam" id="PF01476">
    <property type="entry name" value="LysM"/>
    <property type="match status" value="1"/>
</dbReference>
<dbReference type="AlphaFoldDB" id="A0ABD4XJQ4"/>
<dbReference type="EMBL" id="JAANXN010000007">
    <property type="protein sequence ID" value="MDF8371275.1"/>
    <property type="molecule type" value="Genomic_DNA"/>
</dbReference>
<dbReference type="PANTHER" id="PTHR47053:SF5">
    <property type="entry name" value="BIFUNCTIONAL MURAMIDASE_DL-ENDOPEPTIDASE CWLT"/>
    <property type="match status" value="1"/>
</dbReference>
<dbReference type="InterPro" id="IPR018392">
    <property type="entry name" value="LysM"/>
</dbReference>
<feature type="compositionally biased region" description="Polar residues" evidence="7">
    <location>
        <begin position="315"/>
        <end position="328"/>
    </location>
</feature>
<dbReference type="SUPFAM" id="SSF54001">
    <property type="entry name" value="Cysteine proteinases"/>
    <property type="match status" value="1"/>
</dbReference>
<dbReference type="GO" id="GO:0008234">
    <property type="term" value="F:cysteine-type peptidase activity"/>
    <property type="evidence" value="ECO:0007669"/>
    <property type="project" value="UniProtKB-KW"/>
</dbReference>
<comment type="caution">
    <text evidence="10">The sequence shown here is derived from an EMBL/GenBank/DDBJ whole genome shotgun (WGS) entry which is preliminary data.</text>
</comment>
<dbReference type="RefSeq" id="WP_277362326.1">
    <property type="nucleotide sequence ID" value="NZ_CP049940.1"/>
</dbReference>
<reference evidence="10 11" key="1">
    <citation type="submission" date="2020-03" db="EMBL/GenBank/DDBJ databases">
        <title>Comparative genomics of Weissella paramesenteroides.</title>
        <authorList>
            <person name="Kant R."/>
            <person name="Takala T."/>
            <person name="Saris P."/>
        </authorList>
    </citation>
    <scope>NUCLEOTIDE SEQUENCE [LARGE SCALE GENOMIC DNA]</scope>
    <source>
        <strain evidence="10 11">SJ27-4</strain>
    </source>
</reference>
<evidence type="ECO:0000256" key="7">
    <source>
        <dbReference type="SAM" id="MobiDB-lite"/>
    </source>
</evidence>
<feature type="region of interest" description="Disordered" evidence="7">
    <location>
        <begin position="118"/>
        <end position="160"/>
    </location>
</feature>
<dbReference type="PROSITE" id="PS51782">
    <property type="entry name" value="LYSM"/>
    <property type="match status" value="1"/>
</dbReference>
<evidence type="ECO:0000256" key="6">
    <source>
        <dbReference type="ARBA" id="ARBA00022807"/>
    </source>
</evidence>
<organism evidence="10 11">
    <name type="scientific">Weissella paramesenteroides</name>
    <name type="common">Leuconostoc paramesenteroides</name>
    <dbReference type="NCBI Taxonomy" id="1249"/>
    <lineage>
        <taxon>Bacteria</taxon>
        <taxon>Bacillati</taxon>
        <taxon>Bacillota</taxon>
        <taxon>Bacilli</taxon>
        <taxon>Lactobacillales</taxon>
        <taxon>Lactobacillaceae</taxon>
        <taxon>Weissella</taxon>
    </lineage>
</organism>
<comment type="similarity">
    <text evidence="1">Belongs to the peptidase C40 family.</text>
</comment>
<proteinExistence type="inferred from homology"/>
<sequence length="474" mass="49625">MVEVSTKVIATGIVGALGVVATTQVPVVQAAVRGAVNLSPDSEHVSQFKNVTNFIQEVATGQSHGQITTKSDVLREKGTKNPAIVTFKGASKHADNKTTNNIDYVASEAMTDALITSDQEDETTAYYDDSSTDTTETEVSTTPAEDAVVSEANSDSTQSEANSIYTIQDGDTLGQVAAANGISIADLQAANPGADTNMLQIGQSLNIPVSGVNDTSEAATYAVQSDTTSDTTTYAAASTDDSTQSTYAEPVQQSVSDFTVDTAPATFNSNMDVDVQSLESESTPNEQSNDTNTTNGLHVLTNGDVVLDALPAKQTNESQDANNSTSSNTQALSTQTTDSSTLTQTQRNDIVSAALTYASQNIPYVWGGKTSAGLDCSGLVAKAYRAAGISIPAYTVAEEAYVATQDVQNNSDILVKAQPGDLLFWGGHGATWQVAIYIGNGQYVIASEPGQQVQVANLADTDVLPDFIGIYNFH</sequence>
<feature type="compositionally biased region" description="Low complexity" evidence="7">
    <location>
        <begin position="329"/>
        <end position="343"/>
    </location>
</feature>
<evidence type="ECO:0000256" key="5">
    <source>
        <dbReference type="ARBA" id="ARBA00022801"/>
    </source>
</evidence>
<feature type="region of interest" description="Disordered" evidence="7">
    <location>
        <begin position="276"/>
        <end position="298"/>
    </location>
</feature>
<dbReference type="InterPro" id="IPR038765">
    <property type="entry name" value="Papain-like_cys_pep_sf"/>
</dbReference>
<dbReference type="PANTHER" id="PTHR47053">
    <property type="entry name" value="MUREIN DD-ENDOPEPTIDASE MEPH-RELATED"/>
    <property type="match status" value="1"/>
</dbReference>
<dbReference type="Proteomes" id="UP001215461">
    <property type="component" value="Unassembled WGS sequence"/>
</dbReference>
<dbReference type="InterPro" id="IPR000064">
    <property type="entry name" value="NLP_P60_dom"/>
</dbReference>
<protein>
    <submittedName>
        <fullName evidence="10">LysM peptidoglycan-binding domain-containing protein</fullName>
    </submittedName>
</protein>
<evidence type="ECO:0000313" key="10">
    <source>
        <dbReference type="EMBL" id="MDF8371275.1"/>
    </source>
</evidence>
<gene>
    <name evidence="10" type="ORF">G9403_06405</name>
</gene>
<dbReference type="PROSITE" id="PS51935">
    <property type="entry name" value="NLPC_P60"/>
    <property type="match status" value="1"/>
</dbReference>
<dbReference type="Gene3D" id="3.10.350.10">
    <property type="entry name" value="LysM domain"/>
    <property type="match status" value="1"/>
</dbReference>
<dbReference type="CDD" id="cd00118">
    <property type="entry name" value="LysM"/>
    <property type="match status" value="1"/>
</dbReference>
<keyword evidence="3" id="KW-0732">Signal</keyword>
<keyword evidence="6" id="KW-0788">Thiol protease</keyword>
<name>A0ABD4XJQ4_WEIPA</name>
<feature type="region of interest" description="Disordered" evidence="7">
    <location>
        <begin position="315"/>
        <end position="343"/>
    </location>
</feature>
<dbReference type="InterPro" id="IPR036779">
    <property type="entry name" value="LysM_dom_sf"/>
</dbReference>
<evidence type="ECO:0000259" key="8">
    <source>
        <dbReference type="PROSITE" id="PS51782"/>
    </source>
</evidence>
<evidence type="ECO:0000259" key="9">
    <source>
        <dbReference type="PROSITE" id="PS51935"/>
    </source>
</evidence>
<evidence type="ECO:0000256" key="3">
    <source>
        <dbReference type="ARBA" id="ARBA00022729"/>
    </source>
</evidence>
<feature type="compositionally biased region" description="Low complexity" evidence="7">
    <location>
        <begin position="124"/>
        <end position="142"/>
    </location>
</feature>
<evidence type="ECO:0000256" key="4">
    <source>
        <dbReference type="ARBA" id="ARBA00022737"/>
    </source>
</evidence>
<feature type="compositionally biased region" description="Polar residues" evidence="7">
    <location>
        <begin position="276"/>
        <end position="296"/>
    </location>
</feature>
<keyword evidence="5" id="KW-0378">Hydrolase</keyword>
<feature type="compositionally biased region" description="Polar residues" evidence="7">
    <location>
        <begin position="151"/>
        <end position="160"/>
    </location>
</feature>
<dbReference type="GO" id="GO:0006508">
    <property type="term" value="P:proteolysis"/>
    <property type="evidence" value="ECO:0007669"/>
    <property type="project" value="UniProtKB-KW"/>
</dbReference>
<dbReference type="Gene3D" id="3.90.1720.10">
    <property type="entry name" value="endopeptidase domain like (from Nostoc punctiforme)"/>
    <property type="match status" value="1"/>
</dbReference>
<dbReference type="Pfam" id="PF00877">
    <property type="entry name" value="NLPC_P60"/>
    <property type="match status" value="1"/>
</dbReference>
<feature type="domain" description="LysM" evidence="8">
    <location>
        <begin position="163"/>
        <end position="207"/>
    </location>
</feature>
<evidence type="ECO:0000313" key="11">
    <source>
        <dbReference type="Proteomes" id="UP001215461"/>
    </source>
</evidence>
<keyword evidence="2" id="KW-0645">Protease</keyword>
<accession>A0ABD4XJQ4</accession>
<dbReference type="SUPFAM" id="SSF54106">
    <property type="entry name" value="LysM domain"/>
    <property type="match status" value="1"/>
</dbReference>
<evidence type="ECO:0000256" key="1">
    <source>
        <dbReference type="ARBA" id="ARBA00007074"/>
    </source>
</evidence>
<keyword evidence="4" id="KW-0677">Repeat</keyword>
<evidence type="ECO:0000256" key="2">
    <source>
        <dbReference type="ARBA" id="ARBA00022670"/>
    </source>
</evidence>